<evidence type="ECO:0000313" key="6">
    <source>
        <dbReference type="EMBL" id="SIS49371.1"/>
    </source>
</evidence>
<keyword evidence="7" id="KW-1185">Reference proteome</keyword>
<evidence type="ECO:0000256" key="2">
    <source>
        <dbReference type="ARBA" id="ARBA00022801"/>
    </source>
</evidence>
<keyword evidence="1" id="KW-0479">Metal-binding</keyword>
<dbReference type="InterPro" id="IPR011330">
    <property type="entry name" value="Glyco_hydro/deAcase_b/a-brl"/>
</dbReference>
<evidence type="ECO:0000259" key="4">
    <source>
        <dbReference type="PROSITE" id="PS51677"/>
    </source>
</evidence>
<dbReference type="Pfam" id="PF01476">
    <property type="entry name" value="LysM"/>
    <property type="match status" value="3"/>
</dbReference>
<dbReference type="PROSITE" id="PS51782">
    <property type="entry name" value="LYSM"/>
    <property type="match status" value="3"/>
</dbReference>
<dbReference type="Gene3D" id="3.10.350.10">
    <property type="entry name" value="LysM domain"/>
    <property type="match status" value="3"/>
</dbReference>
<dbReference type="EMBL" id="FTOC01000006">
    <property type="protein sequence ID" value="SIS49371.1"/>
    <property type="molecule type" value="Genomic_DNA"/>
</dbReference>
<proteinExistence type="predicted"/>
<feature type="chain" id="PRO_5012478660" evidence="3">
    <location>
        <begin position="25"/>
        <end position="390"/>
    </location>
</feature>
<gene>
    <name evidence="6" type="ORF">SAMN05421687_106138</name>
</gene>
<dbReference type="InterPro" id="IPR050248">
    <property type="entry name" value="Polysacc_deacetylase_ArnD"/>
</dbReference>
<dbReference type="Gene3D" id="3.20.20.370">
    <property type="entry name" value="Glycoside hydrolase/deacetylase"/>
    <property type="match status" value="1"/>
</dbReference>
<dbReference type="GO" id="GO:0016810">
    <property type="term" value="F:hydrolase activity, acting on carbon-nitrogen (but not peptide) bonds"/>
    <property type="evidence" value="ECO:0007669"/>
    <property type="project" value="InterPro"/>
</dbReference>
<reference evidence="7" key="1">
    <citation type="submission" date="2017-01" db="EMBL/GenBank/DDBJ databases">
        <authorList>
            <person name="Varghese N."/>
            <person name="Submissions S."/>
        </authorList>
    </citation>
    <scope>NUCLEOTIDE SEQUENCE [LARGE SCALE GENOMIC DNA]</scope>
    <source>
        <strain evidence="7">DSM 23127</strain>
    </source>
</reference>
<dbReference type="RefSeq" id="WP_076559236.1">
    <property type="nucleotide sequence ID" value="NZ_FTOC01000006.1"/>
</dbReference>
<dbReference type="AlphaFoldDB" id="A0A1N7JJC4"/>
<dbReference type="GO" id="GO:0016020">
    <property type="term" value="C:membrane"/>
    <property type="evidence" value="ECO:0007669"/>
    <property type="project" value="TreeGrafter"/>
</dbReference>
<dbReference type="SUPFAM" id="SSF54106">
    <property type="entry name" value="LysM domain"/>
    <property type="match status" value="3"/>
</dbReference>
<keyword evidence="2" id="KW-0378">Hydrolase</keyword>
<dbReference type="InterPro" id="IPR036779">
    <property type="entry name" value="LysM_dom_sf"/>
</dbReference>
<feature type="domain" description="LysM" evidence="5">
    <location>
        <begin position="344"/>
        <end position="388"/>
    </location>
</feature>
<dbReference type="PROSITE" id="PS51677">
    <property type="entry name" value="NODB"/>
    <property type="match status" value="1"/>
</dbReference>
<protein>
    <submittedName>
        <fullName evidence="6">Peptidoglycan/xylan/chitin deacetylase, PgdA/CDA1 family</fullName>
    </submittedName>
</protein>
<dbReference type="CDD" id="cd00118">
    <property type="entry name" value="LysM"/>
    <property type="match status" value="3"/>
</dbReference>
<evidence type="ECO:0000256" key="3">
    <source>
        <dbReference type="SAM" id="SignalP"/>
    </source>
</evidence>
<dbReference type="InterPro" id="IPR002509">
    <property type="entry name" value="NODB_dom"/>
</dbReference>
<dbReference type="GO" id="GO:0005975">
    <property type="term" value="P:carbohydrate metabolic process"/>
    <property type="evidence" value="ECO:0007669"/>
    <property type="project" value="InterPro"/>
</dbReference>
<accession>A0A1N7JJC4</accession>
<evidence type="ECO:0000256" key="1">
    <source>
        <dbReference type="ARBA" id="ARBA00022723"/>
    </source>
</evidence>
<name>A0A1N7JJC4_9BACI</name>
<dbReference type="STRING" id="570947.SAMN05421687_106138"/>
<evidence type="ECO:0000313" key="7">
    <source>
        <dbReference type="Proteomes" id="UP000187608"/>
    </source>
</evidence>
<dbReference type="InterPro" id="IPR018392">
    <property type="entry name" value="LysM"/>
</dbReference>
<feature type="domain" description="LysM" evidence="5">
    <location>
        <begin position="232"/>
        <end position="276"/>
    </location>
</feature>
<sequence length="390" mass="41443">MSRKWTAFLVMLVLIFGSISTAAAASSTFTTKGNTSSKVVSLTFDDGSDGTNISKILNVLDRENVTATFFLTGSGANAHPESIRNIVRAGHEIANHSYSHPDFTTISPSQMRSELSRTESTIRTITGQSLAPLFRAPFGAVNSQVLQVVGDAGYTHTLHWNIDTLDWQGLSSSQVYNRIMSNMVPGSIVLMHTGVGASGTTDAISRAIPELKRQGYSFATVSQILGKTQQGSTHRVQAGDTLYSLAIRYGTTVNALVTENNISNVNALQIGQVLVLPGSGTPSPTPSPSEGTYTVKSGDTMYSIARRYNVTVSLLASSNNIANPSLIRTGQVLKIPGTGSPTTSKYTVKSGDTLYRIAVNNKVSVSALASANSISSPYLIFPGQTLTIPR</sequence>
<feature type="domain" description="NodB homology" evidence="4">
    <location>
        <begin position="38"/>
        <end position="219"/>
    </location>
</feature>
<dbReference type="SMART" id="SM00257">
    <property type="entry name" value="LysM"/>
    <property type="match status" value="3"/>
</dbReference>
<dbReference type="Proteomes" id="UP000187608">
    <property type="component" value="Unassembled WGS sequence"/>
</dbReference>
<dbReference type="SUPFAM" id="SSF88713">
    <property type="entry name" value="Glycoside hydrolase/deacetylase"/>
    <property type="match status" value="1"/>
</dbReference>
<dbReference type="CDD" id="cd10917">
    <property type="entry name" value="CE4_NodB_like_6s_7s"/>
    <property type="match status" value="1"/>
</dbReference>
<feature type="domain" description="LysM" evidence="5">
    <location>
        <begin position="291"/>
        <end position="335"/>
    </location>
</feature>
<keyword evidence="3" id="KW-0732">Signal</keyword>
<organism evidence="6 7">
    <name type="scientific">Salimicrobium flavidum</name>
    <dbReference type="NCBI Taxonomy" id="570947"/>
    <lineage>
        <taxon>Bacteria</taxon>
        <taxon>Bacillati</taxon>
        <taxon>Bacillota</taxon>
        <taxon>Bacilli</taxon>
        <taxon>Bacillales</taxon>
        <taxon>Bacillaceae</taxon>
        <taxon>Salimicrobium</taxon>
    </lineage>
</organism>
<evidence type="ECO:0000259" key="5">
    <source>
        <dbReference type="PROSITE" id="PS51782"/>
    </source>
</evidence>
<dbReference type="OrthoDB" id="9812065at2"/>
<dbReference type="PANTHER" id="PTHR10587">
    <property type="entry name" value="GLYCOSYL TRANSFERASE-RELATED"/>
    <property type="match status" value="1"/>
</dbReference>
<dbReference type="Pfam" id="PF01522">
    <property type="entry name" value="Polysacc_deac_1"/>
    <property type="match status" value="1"/>
</dbReference>
<dbReference type="GO" id="GO:0046872">
    <property type="term" value="F:metal ion binding"/>
    <property type="evidence" value="ECO:0007669"/>
    <property type="project" value="UniProtKB-KW"/>
</dbReference>
<dbReference type="PANTHER" id="PTHR10587:SF133">
    <property type="entry name" value="CHITIN DEACETYLASE 1-RELATED"/>
    <property type="match status" value="1"/>
</dbReference>
<feature type="signal peptide" evidence="3">
    <location>
        <begin position="1"/>
        <end position="24"/>
    </location>
</feature>